<dbReference type="InterPro" id="IPR003594">
    <property type="entry name" value="HATPase_dom"/>
</dbReference>
<evidence type="ECO:0000256" key="2">
    <source>
        <dbReference type="ARBA" id="ARBA00012438"/>
    </source>
</evidence>
<dbReference type="PANTHER" id="PTHR42878:SF7">
    <property type="entry name" value="SENSOR HISTIDINE KINASE GLRK"/>
    <property type="match status" value="1"/>
</dbReference>
<keyword evidence="6" id="KW-0067">ATP-binding</keyword>
<sequence>MKINDLPKKYFGGWWLYKRTAPRTASGVKSFLTHQLDAFRFDRYQTYRHLANFIDGRTRLVAAKLENDLTAHDAAELFVFSLNEKQSPLVALLSETIAGFMRATEERQVYELVADAFNKIFKAPTLRIFERRVNEEGEKQKRLALERSNGKLLPSPFRDDWQNFAADSGSAKLDAADDLVYPYSYIDEKPADFEEMVNRYPNVSSEKLKLVFYKFTNGDIHLPFAEMWELYTDDFSENDLRIKKLVVQLASMSIKRIREEAQLSALTDQLAGQSLEARLLLTHAMHAEVMPGLTVIKGYLDLVRRQLRKEAPEAAEKVRGMLGNIDATFDRLLAKLRERILEAHKGRLKINLKLTDVNLSRSIEGLLSEHRKLVAEGVRPAVEISAANVGADVIAHCDPDLVTDVIRELFNNALKALKHRHAPRLTISLKKRAESNVLFTLTNPAEIEREDLDGLFDGRADASRPDSSGGGLFSSRLLIEKLGGKMWAEKLGDELAIKFTLPAGLNLSS</sequence>
<evidence type="ECO:0000313" key="9">
    <source>
        <dbReference type="EMBL" id="OGB90973.1"/>
    </source>
</evidence>
<feature type="domain" description="Histidine kinase" evidence="8">
    <location>
        <begin position="284"/>
        <end position="505"/>
    </location>
</feature>
<evidence type="ECO:0000256" key="5">
    <source>
        <dbReference type="ARBA" id="ARBA00022777"/>
    </source>
</evidence>
<dbReference type="InterPro" id="IPR036890">
    <property type="entry name" value="HATPase_C_sf"/>
</dbReference>
<keyword evidence="3" id="KW-0808">Transferase</keyword>
<proteinExistence type="predicted"/>
<dbReference type="GO" id="GO:0030295">
    <property type="term" value="F:protein kinase activator activity"/>
    <property type="evidence" value="ECO:0007669"/>
    <property type="project" value="TreeGrafter"/>
</dbReference>
<comment type="caution">
    <text evidence="9">The sequence shown here is derived from an EMBL/GenBank/DDBJ whole genome shotgun (WGS) entry which is preliminary data.</text>
</comment>
<dbReference type="Gene3D" id="3.30.565.10">
    <property type="entry name" value="Histidine kinase-like ATPase, C-terminal domain"/>
    <property type="match status" value="1"/>
</dbReference>
<evidence type="ECO:0000256" key="3">
    <source>
        <dbReference type="ARBA" id="ARBA00022679"/>
    </source>
</evidence>
<evidence type="ECO:0000259" key="8">
    <source>
        <dbReference type="PROSITE" id="PS50109"/>
    </source>
</evidence>
<accession>A0A1F4Q4M3</accession>
<dbReference type="GO" id="GO:0007234">
    <property type="term" value="P:osmosensory signaling via phosphorelay pathway"/>
    <property type="evidence" value="ECO:0007669"/>
    <property type="project" value="TreeGrafter"/>
</dbReference>
<dbReference type="EMBL" id="METM01000002">
    <property type="protein sequence ID" value="OGB90973.1"/>
    <property type="molecule type" value="Genomic_DNA"/>
</dbReference>
<evidence type="ECO:0000256" key="1">
    <source>
        <dbReference type="ARBA" id="ARBA00000085"/>
    </source>
</evidence>
<dbReference type="SUPFAM" id="SSF55874">
    <property type="entry name" value="ATPase domain of HSP90 chaperone/DNA topoisomerase II/histidine kinase"/>
    <property type="match status" value="1"/>
</dbReference>
<keyword evidence="7" id="KW-0902">Two-component regulatory system</keyword>
<evidence type="ECO:0000256" key="7">
    <source>
        <dbReference type="ARBA" id="ARBA00023012"/>
    </source>
</evidence>
<keyword evidence="4" id="KW-0547">Nucleotide-binding</keyword>
<evidence type="ECO:0000256" key="6">
    <source>
        <dbReference type="ARBA" id="ARBA00022840"/>
    </source>
</evidence>
<dbReference type="InterPro" id="IPR050351">
    <property type="entry name" value="BphY/WalK/GraS-like"/>
</dbReference>
<dbReference type="Proteomes" id="UP000178724">
    <property type="component" value="Unassembled WGS sequence"/>
</dbReference>
<dbReference type="GO" id="GO:0004673">
    <property type="term" value="F:protein histidine kinase activity"/>
    <property type="evidence" value="ECO:0007669"/>
    <property type="project" value="UniProtKB-EC"/>
</dbReference>
<keyword evidence="5" id="KW-0418">Kinase</keyword>
<dbReference type="AlphaFoldDB" id="A0A1F4Q4M3"/>
<dbReference type="Pfam" id="PF02518">
    <property type="entry name" value="HATPase_c"/>
    <property type="match status" value="1"/>
</dbReference>
<dbReference type="SMART" id="SM00387">
    <property type="entry name" value="HATPase_c"/>
    <property type="match status" value="1"/>
</dbReference>
<dbReference type="InterPro" id="IPR005467">
    <property type="entry name" value="His_kinase_dom"/>
</dbReference>
<evidence type="ECO:0000256" key="4">
    <source>
        <dbReference type="ARBA" id="ARBA00022741"/>
    </source>
</evidence>
<name>A0A1F4Q4M3_UNCSA</name>
<protein>
    <recommendedName>
        <fullName evidence="2">histidine kinase</fullName>
        <ecNumber evidence="2">2.7.13.3</ecNumber>
    </recommendedName>
</protein>
<dbReference type="PANTHER" id="PTHR42878">
    <property type="entry name" value="TWO-COMPONENT HISTIDINE KINASE"/>
    <property type="match status" value="1"/>
</dbReference>
<reference evidence="9 10" key="1">
    <citation type="journal article" date="2016" name="Nat. Commun.">
        <title>Thousands of microbial genomes shed light on interconnected biogeochemical processes in an aquifer system.</title>
        <authorList>
            <person name="Anantharaman K."/>
            <person name="Brown C.T."/>
            <person name="Hug L.A."/>
            <person name="Sharon I."/>
            <person name="Castelle C.J."/>
            <person name="Probst A.J."/>
            <person name="Thomas B.C."/>
            <person name="Singh A."/>
            <person name="Wilkins M.J."/>
            <person name="Karaoz U."/>
            <person name="Brodie E.L."/>
            <person name="Williams K.H."/>
            <person name="Hubbard S.S."/>
            <person name="Banfield J.F."/>
        </authorList>
    </citation>
    <scope>NUCLEOTIDE SEQUENCE [LARGE SCALE GENOMIC DNA]</scope>
</reference>
<dbReference type="GO" id="GO:0000156">
    <property type="term" value="F:phosphorelay response regulator activity"/>
    <property type="evidence" value="ECO:0007669"/>
    <property type="project" value="TreeGrafter"/>
</dbReference>
<dbReference type="PROSITE" id="PS50109">
    <property type="entry name" value="HIS_KIN"/>
    <property type="match status" value="1"/>
</dbReference>
<dbReference type="EC" id="2.7.13.3" evidence="2"/>
<gene>
    <name evidence="9" type="ORF">A2625_06740</name>
</gene>
<organism evidence="9 10">
    <name type="scientific">candidate division WOR-1 bacterium RIFCSPHIGHO2_01_FULL_53_15</name>
    <dbReference type="NCBI Taxonomy" id="1802564"/>
    <lineage>
        <taxon>Bacteria</taxon>
        <taxon>Bacillati</taxon>
        <taxon>Saganbacteria</taxon>
    </lineage>
</organism>
<dbReference type="GO" id="GO:0005524">
    <property type="term" value="F:ATP binding"/>
    <property type="evidence" value="ECO:0007669"/>
    <property type="project" value="UniProtKB-KW"/>
</dbReference>
<comment type="catalytic activity">
    <reaction evidence="1">
        <text>ATP + protein L-histidine = ADP + protein N-phospho-L-histidine.</text>
        <dbReference type="EC" id="2.7.13.3"/>
    </reaction>
</comment>
<evidence type="ECO:0000313" key="10">
    <source>
        <dbReference type="Proteomes" id="UP000178724"/>
    </source>
</evidence>